<gene>
    <name evidence="3" type="ORF">SAMN05660748_0283</name>
</gene>
<dbReference type="OrthoDB" id="9800184at2"/>
<dbReference type="GO" id="GO:0016020">
    <property type="term" value="C:membrane"/>
    <property type="evidence" value="ECO:0007669"/>
    <property type="project" value="InterPro"/>
</dbReference>
<evidence type="ECO:0000313" key="3">
    <source>
        <dbReference type="EMBL" id="SOC46502.1"/>
    </source>
</evidence>
<reference evidence="4" key="1">
    <citation type="submission" date="2017-08" db="EMBL/GenBank/DDBJ databases">
        <authorList>
            <person name="Varghese N."/>
            <person name="Submissions S."/>
        </authorList>
    </citation>
    <scope>NUCLEOTIDE SEQUENCE [LARGE SCALE GENOMIC DNA]</scope>
    <source>
        <strain evidence="4">DSM 4725</strain>
    </source>
</reference>
<dbReference type="Gene3D" id="3.30.465.10">
    <property type="match status" value="1"/>
</dbReference>
<dbReference type="Gene3D" id="1.10.45.10">
    <property type="entry name" value="Vanillyl-alcohol Oxidase, Chain A, domain 4"/>
    <property type="match status" value="1"/>
</dbReference>
<keyword evidence="4" id="KW-1185">Reference proteome</keyword>
<proteinExistence type="predicted"/>
<dbReference type="Gene3D" id="3.30.70.2520">
    <property type="match status" value="1"/>
</dbReference>
<evidence type="ECO:0000256" key="1">
    <source>
        <dbReference type="ARBA" id="ARBA00023002"/>
    </source>
</evidence>
<dbReference type="InterPro" id="IPR016167">
    <property type="entry name" value="FAD-bd_PCMH_sub1"/>
</dbReference>
<dbReference type="InterPro" id="IPR007173">
    <property type="entry name" value="ALO_C"/>
</dbReference>
<organism evidence="3 4">
    <name type="scientific">Blastococcus aggregatus</name>
    <dbReference type="NCBI Taxonomy" id="38502"/>
    <lineage>
        <taxon>Bacteria</taxon>
        <taxon>Bacillati</taxon>
        <taxon>Actinomycetota</taxon>
        <taxon>Actinomycetes</taxon>
        <taxon>Geodermatophilales</taxon>
        <taxon>Geodermatophilaceae</taxon>
        <taxon>Blastococcus</taxon>
    </lineage>
</organism>
<dbReference type="PANTHER" id="PTHR43762">
    <property type="entry name" value="L-GULONOLACTONE OXIDASE"/>
    <property type="match status" value="1"/>
</dbReference>
<protein>
    <submittedName>
        <fullName evidence="3">L-gulonolactone oxidase</fullName>
    </submittedName>
</protein>
<dbReference type="EMBL" id="OBQI01000001">
    <property type="protein sequence ID" value="SOC46502.1"/>
    <property type="molecule type" value="Genomic_DNA"/>
</dbReference>
<dbReference type="InterPro" id="IPR006094">
    <property type="entry name" value="Oxid_FAD_bind_N"/>
</dbReference>
<feature type="domain" description="FAD-binding PCMH-type" evidence="2">
    <location>
        <begin position="19"/>
        <end position="188"/>
    </location>
</feature>
<dbReference type="PROSITE" id="PS51387">
    <property type="entry name" value="FAD_PCMH"/>
    <property type="match status" value="1"/>
</dbReference>
<dbReference type="InterPro" id="IPR036318">
    <property type="entry name" value="FAD-bd_PCMH-like_sf"/>
</dbReference>
<dbReference type="InterPro" id="IPR016166">
    <property type="entry name" value="FAD-bd_PCMH"/>
</dbReference>
<dbReference type="GO" id="GO:0003885">
    <property type="term" value="F:D-arabinono-1,4-lactone oxidase activity"/>
    <property type="evidence" value="ECO:0007669"/>
    <property type="project" value="InterPro"/>
</dbReference>
<dbReference type="AlphaFoldDB" id="A0A285UXD3"/>
<dbReference type="Pfam" id="PF04030">
    <property type="entry name" value="ALO"/>
    <property type="match status" value="1"/>
</dbReference>
<dbReference type="GO" id="GO:0080049">
    <property type="term" value="F:L-gulono-1,4-lactone dehydrogenase activity"/>
    <property type="evidence" value="ECO:0007669"/>
    <property type="project" value="TreeGrafter"/>
</dbReference>
<dbReference type="RefSeq" id="WP_097194017.1">
    <property type="nucleotide sequence ID" value="NZ_OBQI01000001.1"/>
</dbReference>
<dbReference type="PANTHER" id="PTHR43762:SF1">
    <property type="entry name" value="D-ARABINONO-1,4-LACTONE OXIDASE"/>
    <property type="match status" value="1"/>
</dbReference>
<dbReference type="NCBIfam" id="TIGR01679">
    <property type="entry name" value="bact_FAD_ox"/>
    <property type="match status" value="1"/>
</dbReference>
<dbReference type="Gene3D" id="3.30.43.10">
    <property type="entry name" value="Uridine Diphospho-n-acetylenolpyruvylglucosamine Reductase, domain 2"/>
    <property type="match status" value="1"/>
</dbReference>
<name>A0A285UXD3_9ACTN</name>
<dbReference type="SUPFAM" id="SSF56176">
    <property type="entry name" value="FAD-binding/transporter-associated domain-like"/>
    <property type="match status" value="1"/>
</dbReference>
<dbReference type="InterPro" id="IPR010031">
    <property type="entry name" value="FAD_lactone_oxidase-like"/>
</dbReference>
<evidence type="ECO:0000313" key="4">
    <source>
        <dbReference type="Proteomes" id="UP000219435"/>
    </source>
</evidence>
<keyword evidence="1" id="KW-0560">Oxidoreductase</keyword>
<dbReference type="GO" id="GO:0071949">
    <property type="term" value="F:FAD binding"/>
    <property type="evidence" value="ECO:0007669"/>
    <property type="project" value="InterPro"/>
</dbReference>
<sequence length="443" mass="47377">MITRGGTRAGGWRNWAGNQRSTGVDVVHPAGADEIAAVLAQAAAAGRRVRPIGSGHSFTAIGRPEDVQLVLDRHVAMVDVDDTGLVTVQAGMPLHRLNAELAARGWSLTNLGDIDRQTVSGALSTGTHGTGARFGGLATQLRGLALVLPDGSRLRCSADENADVFAAARIGLGALGVLDAVTLQAEPAFALRAEEGPARLGDLLEGFEEFMTSTDHVEFYWFPHTDRCLTKRNTRLPLADGLTPLPRWRAMWDDEVLSNAVFAGMVAAGRRRPELIPRLAAVTAGGLGRRTWTDASHQVFVSRRRVRFVEMEYAVPRAEAPAILTELHRIARAGEFLASFPVEVRVAAADDIPLSTASGRDTAYIAVHVPARTDPGSWFAALESMAGSVGGRPHWGKLHGLDAATLRTRYPRFDEFTALRARLDPGGVLGNAHLDRVLGPVGG</sequence>
<dbReference type="PIRSF" id="PIRSF000136">
    <property type="entry name" value="LGO_GLO"/>
    <property type="match status" value="1"/>
</dbReference>
<dbReference type="Pfam" id="PF01565">
    <property type="entry name" value="FAD_binding_4"/>
    <property type="match status" value="1"/>
</dbReference>
<dbReference type="InterPro" id="IPR016171">
    <property type="entry name" value="Vanillyl_alc_oxidase_C-sub2"/>
</dbReference>
<dbReference type="InterPro" id="IPR016169">
    <property type="entry name" value="FAD-bd_PCMH_sub2"/>
</dbReference>
<dbReference type="Proteomes" id="UP000219435">
    <property type="component" value="Unassembled WGS sequence"/>
</dbReference>
<evidence type="ECO:0000259" key="2">
    <source>
        <dbReference type="PROSITE" id="PS51387"/>
    </source>
</evidence>
<accession>A0A285UXD3</accession>